<organism evidence="2 3">
    <name type="scientific">Entamoeba invadens IP1</name>
    <dbReference type="NCBI Taxonomy" id="370355"/>
    <lineage>
        <taxon>Eukaryota</taxon>
        <taxon>Amoebozoa</taxon>
        <taxon>Evosea</taxon>
        <taxon>Archamoebae</taxon>
        <taxon>Mastigamoebida</taxon>
        <taxon>Entamoebidae</taxon>
        <taxon>Entamoeba</taxon>
    </lineage>
</organism>
<evidence type="ECO:0000313" key="2">
    <source>
        <dbReference type="EMBL" id="ELP84497.1"/>
    </source>
</evidence>
<evidence type="ECO:0000313" key="3">
    <source>
        <dbReference type="Proteomes" id="UP000014680"/>
    </source>
</evidence>
<dbReference type="AlphaFoldDB" id="A0A0A1TVM8"/>
<dbReference type="RefSeq" id="XP_004183843.1">
    <property type="nucleotide sequence ID" value="XM_004183795.1"/>
</dbReference>
<sequence length="204" mass="23820">MNRRRSSVRVPRAEQQKYMQNKRDKQDMETFQTFVLVSLLNSFCGVVIAKSRKVPSLTVPQPQVKKLLFPEGEINLFKLAQDYSKNLFDADLQNGMKRDSAMRRLEKNRKTFVHNMMFDLLLEKGFFFNSTLSRKTKKTLRMERITTIFLEGMLFLHHEEMIDLGKEVLDEIDARLFGKKEICIEANDPTIMTLTIEKSTCASL</sequence>
<dbReference type="EMBL" id="KB207112">
    <property type="protein sequence ID" value="ELP84497.1"/>
    <property type="molecule type" value="Genomic_DNA"/>
</dbReference>
<dbReference type="VEuPathDB" id="AmoebaDB:EIN_169320"/>
<feature type="region of interest" description="Disordered" evidence="1">
    <location>
        <begin position="1"/>
        <end position="24"/>
    </location>
</feature>
<protein>
    <submittedName>
        <fullName evidence="2">Uncharacterized protein</fullName>
    </submittedName>
</protein>
<dbReference type="GeneID" id="14883432"/>
<keyword evidence="3" id="KW-1185">Reference proteome</keyword>
<dbReference type="OrthoDB" id="27946at2759"/>
<dbReference type="KEGG" id="eiv:EIN_169320"/>
<accession>A0A0A1TVM8</accession>
<proteinExistence type="predicted"/>
<evidence type="ECO:0000256" key="1">
    <source>
        <dbReference type="SAM" id="MobiDB-lite"/>
    </source>
</evidence>
<name>A0A0A1TVM8_ENTIV</name>
<reference evidence="2 3" key="1">
    <citation type="submission" date="2012-10" db="EMBL/GenBank/DDBJ databases">
        <authorList>
            <person name="Zafar N."/>
            <person name="Inman J."/>
            <person name="Hall N."/>
            <person name="Lorenzi H."/>
            <person name="Caler E."/>
        </authorList>
    </citation>
    <scope>NUCLEOTIDE SEQUENCE [LARGE SCALE GENOMIC DNA]</scope>
    <source>
        <strain evidence="2 3">IP1</strain>
    </source>
</reference>
<gene>
    <name evidence="2" type="ORF">EIN_169320</name>
</gene>
<dbReference type="OMA" id="HHEEMID"/>
<dbReference type="Proteomes" id="UP000014680">
    <property type="component" value="Unassembled WGS sequence"/>
</dbReference>
<feature type="compositionally biased region" description="Basic and acidic residues" evidence="1">
    <location>
        <begin position="11"/>
        <end position="24"/>
    </location>
</feature>